<evidence type="ECO:0000256" key="3">
    <source>
        <dbReference type="ARBA" id="ARBA00022448"/>
    </source>
</evidence>
<dbReference type="Pfam" id="PF00153">
    <property type="entry name" value="Mito_carr"/>
    <property type="match status" value="3"/>
</dbReference>
<feature type="compositionally biased region" description="Polar residues" evidence="10">
    <location>
        <begin position="122"/>
        <end position="132"/>
    </location>
</feature>
<proteinExistence type="inferred from homology"/>
<feature type="compositionally biased region" description="Basic and acidic residues" evidence="10">
    <location>
        <begin position="101"/>
        <end position="119"/>
    </location>
</feature>
<accession>A0A9N8ZIL4</accession>
<evidence type="ECO:0000256" key="9">
    <source>
        <dbReference type="PROSITE-ProRule" id="PRU00282"/>
    </source>
</evidence>
<feature type="compositionally biased region" description="Basic and acidic residues" evidence="10">
    <location>
        <begin position="81"/>
        <end position="94"/>
    </location>
</feature>
<feature type="transmembrane region" description="Helical" evidence="11">
    <location>
        <begin position="735"/>
        <end position="755"/>
    </location>
</feature>
<evidence type="ECO:0000256" key="4">
    <source>
        <dbReference type="ARBA" id="ARBA00022692"/>
    </source>
</evidence>
<feature type="repeat" description="Solcar" evidence="9">
    <location>
        <begin position="541"/>
        <end position="632"/>
    </location>
</feature>
<evidence type="ECO:0000256" key="5">
    <source>
        <dbReference type="ARBA" id="ARBA00022737"/>
    </source>
</evidence>
<keyword evidence="4 9" id="KW-0812">Transmembrane</keyword>
<gene>
    <name evidence="12" type="ORF">PBRASI_LOCUS2407</name>
</gene>
<dbReference type="PANTHER" id="PTHR45939">
    <property type="entry name" value="PEROXISOMAL MEMBRANE PROTEIN PMP34-RELATED"/>
    <property type="match status" value="1"/>
</dbReference>
<dbReference type="OrthoDB" id="446044at2759"/>
<keyword evidence="8 9" id="KW-0472">Membrane</keyword>
<feature type="region of interest" description="Disordered" evidence="10">
    <location>
        <begin position="183"/>
        <end position="205"/>
    </location>
</feature>
<evidence type="ECO:0000256" key="8">
    <source>
        <dbReference type="ARBA" id="ARBA00023136"/>
    </source>
</evidence>
<dbReference type="EMBL" id="CAJVPI010000186">
    <property type="protein sequence ID" value="CAG8497020.1"/>
    <property type="molecule type" value="Genomic_DNA"/>
</dbReference>
<feature type="compositionally biased region" description="Basic and acidic residues" evidence="10">
    <location>
        <begin position="296"/>
        <end position="305"/>
    </location>
</feature>
<organism evidence="12 13">
    <name type="scientific">Paraglomus brasilianum</name>
    <dbReference type="NCBI Taxonomy" id="144538"/>
    <lineage>
        <taxon>Eukaryota</taxon>
        <taxon>Fungi</taxon>
        <taxon>Fungi incertae sedis</taxon>
        <taxon>Mucoromycota</taxon>
        <taxon>Glomeromycotina</taxon>
        <taxon>Glomeromycetes</taxon>
        <taxon>Paraglomerales</taxon>
        <taxon>Paraglomeraceae</taxon>
        <taxon>Paraglomus</taxon>
    </lineage>
</organism>
<dbReference type="GO" id="GO:0031966">
    <property type="term" value="C:mitochondrial membrane"/>
    <property type="evidence" value="ECO:0007669"/>
    <property type="project" value="UniProtKB-SubCell"/>
</dbReference>
<protein>
    <submittedName>
        <fullName evidence="12">10945_t:CDS:1</fullName>
    </submittedName>
</protein>
<feature type="compositionally biased region" description="Polar residues" evidence="10">
    <location>
        <begin position="150"/>
        <end position="161"/>
    </location>
</feature>
<feature type="compositionally biased region" description="Basic and acidic residues" evidence="10">
    <location>
        <begin position="43"/>
        <end position="74"/>
    </location>
</feature>
<comment type="similarity">
    <text evidence="2">Belongs to the mitochondrial carrier (TC 2.A.29) family.</text>
</comment>
<reference evidence="12" key="1">
    <citation type="submission" date="2021-06" db="EMBL/GenBank/DDBJ databases">
        <authorList>
            <person name="Kallberg Y."/>
            <person name="Tangrot J."/>
            <person name="Rosling A."/>
        </authorList>
    </citation>
    <scope>NUCLEOTIDE SEQUENCE</scope>
    <source>
        <strain evidence="12">BR232B</strain>
    </source>
</reference>
<feature type="compositionally biased region" description="Basic and acidic residues" evidence="10">
    <location>
        <begin position="133"/>
        <end position="146"/>
    </location>
</feature>
<dbReference type="PANTHER" id="PTHR45939:SF1">
    <property type="entry name" value="MITOCHONDRIAL THIAMINE PYROPHOSPHATE CARRIER 1-RELATED"/>
    <property type="match status" value="1"/>
</dbReference>
<evidence type="ECO:0000256" key="7">
    <source>
        <dbReference type="ARBA" id="ARBA00023128"/>
    </source>
</evidence>
<evidence type="ECO:0000256" key="11">
    <source>
        <dbReference type="SAM" id="Phobius"/>
    </source>
</evidence>
<evidence type="ECO:0000256" key="6">
    <source>
        <dbReference type="ARBA" id="ARBA00022989"/>
    </source>
</evidence>
<feature type="region of interest" description="Disordered" evidence="10">
    <location>
        <begin position="460"/>
        <end position="479"/>
    </location>
</feature>
<dbReference type="PROSITE" id="PS50920">
    <property type="entry name" value="SOLCAR"/>
    <property type="match status" value="3"/>
</dbReference>
<evidence type="ECO:0000313" key="13">
    <source>
        <dbReference type="Proteomes" id="UP000789739"/>
    </source>
</evidence>
<dbReference type="AlphaFoldDB" id="A0A9N8ZIL4"/>
<name>A0A9N8ZIL4_9GLOM</name>
<comment type="subcellular location">
    <subcellularLocation>
        <location evidence="1">Mitochondrion membrane</location>
        <topology evidence="1">Multi-pass membrane protein</topology>
    </subcellularLocation>
</comment>
<dbReference type="InterPro" id="IPR002067">
    <property type="entry name" value="MCP"/>
</dbReference>
<feature type="transmembrane region" description="Helical" evidence="11">
    <location>
        <begin position="602"/>
        <end position="625"/>
    </location>
</feature>
<evidence type="ECO:0000256" key="2">
    <source>
        <dbReference type="ARBA" id="ARBA00006375"/>
    </source>
</evidence>
<feature type="compositionally biased region" description="Low complexity" evidence="10">
    <location>
        <begin position="332"/>
        <end position="344"/>
    </location>
</feature>
<feature type="compositionally biased region" description="Polar residues" evidence="10">
    <location>
        <begin position="359"/>
        <end position="369"/>
    </location>
</feature>
<dbReference type="InterPro" id="IPR052217">
    <property type="entry name" value="Mito/Peroxisomal_Carrier"/>
</dbReference>
<keyword evidence="5" id="KW-0677">Repeat</keyword>
<dbReference type="InterPro" id="IPR023395">
    <property type="entry name" value="MCP_dom_sf"/>
</dbReference>
<evidence type="ECO:0000256" key="1">
    <source>
        <dbReference type="ARBA" id="ARBA00004225"/>
    </source>
</evidence>
<sequence>MSVKSTADLISRFSIGIHPEDHPFMRDEVGRKVREASVITEHGLGRDLEHLGNGDGDKDKDKNAESEENVKTINEEVENTDVEKVQEEDERKTNDNNAGESEAKNDTAKIEKLVVKSDQESETYLSTSTTAGDSRKRQDGTPETKEINASPPSITSNFTSAATMEKSDRLYAAELANLTGFSSFHAKKDSPTESSSNSPNTRTRLLNIATSAIARDEEQKGYGHTNGDDYEIDERQKEFGVTMKQENYRVDEDGSRNADKRVTMRNNLDRIDVSRREPDYRRYEALHGSPYRSSVSRRDDGRGDYFDQPPSPIQYSNHHQGLYDFEPDDLKSAPSSALSSSPLSRFISHPSEPIRRGNMSPTRYPQSPSERSRYVDNEDDGEYTVYDHVIRRREPDIQQQQYGYERYPRKEVVNVPSSTYRERSPERGYDAYSRRAYTMELPKKDGYVAVIRDKFMASGNADRRVSSPPSSSSELPATSYGRVSDMAARFSGEHRSIPVSTHKDYHRYSFSPTEYSTTQNRAYRDDEGSRYQEHHIQHSRPRHRHHISAGALGALFSLAVTYPLDIIKTRLQVQSKSLSSSTPYYDSTFDAIQQIVKSEGLLGLYTGLPAGLIGVASTNFAYFYWYSFIRTRYQRRYPTISTAAELLLSALAAILAQIFTIPVSVVTTRQQTADKEERRDLLGTAEEIISEDGITGLWKGLKPSMVLCVNPAITYGMFERLKSIGSKDGDLSPRMAFLLGALSKTIATVVTYPYIMAKVRLQWKLPKSSVEKLEDEIELEESDYEDRSTEKRKGVISKKQDVRYNGAIDVLKKVWIADGFFGWYKGMQAQITKAVLSQALLFWVKEYTTKYTILLFALFARLAVNRRVTSQKT</sequence>
<feature type="repeat" description="Solcar" evidence="9">
    <location>
        <begin position="644"/>
        <end position="724"/>
    </location>
</feature>
<dbReference type="PRINTS" id="PR00926">
    <property type="entry name" value="MITOCARRIER"/>
</dbReference>
<comment type="caution">
    <text evidence="12">The sequence shown here is derived from an EMBL/GenBank/DDBJ whole genome shotgun (WGS) entry which is preliminary data.</text>
</comment>
<feature type="region of interest" description="Disordered" evidence="10">
    <location>
        <begin position="285"/>
        <end position="376"/>
    </location>
</feature>
<keyword evidence="13" id="KW-1185">Reference proteome</keyword>
<feature type="region of interest" description="Disordered" evidence="10">
    <location>
        <begin position="39"/>
        <end position="161"/>
    </location>
</feature>
<evidence type="ECO:0000256" key="10">
    <source>
        <dbReference type="SAM" id="MobiDB-lite"/>
    </source>
</evidence>
<feature type="region of interest" description="Disordered" evidence="10">
    <location>
        <begin position="211"/>
        <end position="230"/>
    </location>
</feature>
<dbReference type="GO" id="GO:0015217">
    <property type="term" value="F:ADP transmembrane transporter activity"/>
    <property type="evidence" value="ECO:0007669"/>
    <property type="project" value="TreeGrafter"/>
</dbReference>
<keyword evidence="7" id="KW-0496">Mitochondrion</keyword>
<feature type="compositionally biased region" description="Low complexity" evidence="10">
    <location>
        <begin position="192"/>
        <end position="204"/>
    </location>
</feature>
<dbReference type="Proteomes" id="UP000789739">
    <property type="component" value="Unassembled WGS sequence"/>
</dbReference>
<keyword evidence="6 11" id="KW-1133">Transmembrane helix</keyword>
<dbReference type="Gene3D" id="1.50.40.10">
    <property type="entry name" value="Mitochondrial carrier domain"/>
    <property type="match status" value="1"/>
</dbReference>
<feature type="repeat" description="Solcar" evidence="9">
    <location>
        <begin position="731"/>
        <end position="851"/>
    </location>
</feature>
<feature type="transmembrane region" description="Helical" evidence="11">
    <location>
        <begin position="646"/>
        <end position="665"/>
    </location>
</feature>
<keyword evidence="3" id="KW-0813">Transport</keyword>
<dbReference type="InterPro" id="IPR018108">
    <property type="entry name" value="MCP_transmembrane"/>
</dbReference>
<evidence type="ECO:0000313" key="12">
    <source>
        <dbReference type="EMBL" id="CAG8497020.1"/>
    </source>
</evidence>
<dbReference type="SUPFAM" id="SSF103506">
    <property type="entry name" value="Mitochondrial carrier"/>
    <property type="match status" value="1"/>
</dbReference>